<dbReference type="InterPro" id="IPR036388">
    <property type="entry name" value="WH-like_DNA-bd_sf"/>
</dbReference>
<comment type="caution">
    <text evidence="8">The sequence shown here is derived from an EMBL/GenBank/DDBJ whole genome shotgun (WGS) entry which is preliminary data.</text>
</comment>
<dbReference type="InterPro" id="IPR039420">
    <property type="entry name" value="WalR-like"/>
</dbReference>
<dbReference type="SMART" id="SM00862">
    <property type="entry name" value="Trans_reg_C"/>
    <property type="match status" value="1"/>
</dbReference>
<evidence type="ECO:0000256" key="3">
    <source>
        <dbReference type="ARBA" id="ARBA00023015"/>
    </source>
</evidence>
<dbReference type="PANTHER" id="PTHR48111">
    <property type="entry name" value="REGULATOR OF RPOS"/>
    <property type="match status" value="1"/>
</dbReference>
<dbReference type="FunFam" id="1.10.10.10:FF:000005">
    <property type="entry name" value="Two-component system response regulator"/>
    <property type="match status" value="1"/>
</dbReference>
<keyword evidence="5" id="KW-0804">Transcription</keyword>
<reference evidence="8" key="2">
    <citation type="journal article" date="2014" name="ISME J.">
        <title>Microbial stratification in low pH oxic and suboxic macroscopic growths along an acid mine drainage.</title>
        <authorList>
            <person name="Mendez-Garcia C."/>
            <person name="Mesa V."/>
            <person name="Sprenger R.R."/>
            <person name="Richter M."/>
            <person name="Diez M.S."/>
            <person name="Solano J."/>
            <person name="Bargiela R."/>
            <person name="Golyshina O.V."/>
            <person name="Manteca A."/>
            <person name="Ramos J.L."/>
            <person name="Gallego J.R."/>
            <person name="Llorente I."/>
            <person name="Martins Dos Santos V.A."/>
            <person name="Jensen O.N."/>
            <person name="Pelaez A.I."/>
            <person name="Sanchez J."/>
            <person name="Ferrer M."/>
        </authorList>
    </citation>
    <scope>NUCLEOTIDE SEQUENCE</scope>
</reference>
<name>T0ZJG3_9ZZZZ</name>
<dbReference type="GO" id="GO:0032993">
    <property type="term" value="C:protein-DNA complex"/>
    <property type="evidence" value="ECO:0007669"/>
    <property type="project" value="TreeGrafter"/>
</dbReference>
<evidence type="ECO:0000259" key="7">
    <source>
        <dbReference type="PROSITE" id="PS51755"/>
    </source>
</evidence>
<reference evidence="8" key="1">
    <citation type="submission" date="2013-08" db="EMBL/GenBank/DDBJ databases">
        <authorList>
            <person name="Mendez C."/>
            <person name="Richter M."/>
            <person name="Ferrer M."/>
            <person name="Sanchez J."/>
        </authorList>
    </citation>
    <scope>NUCLEOTIDE SEQUENCE</scope>
</reference>
<feature type="non-terminal residue" evidence="8">
    <location>
        <position position="233"/>
    </location>
</feature>
<keyword evidence="4" id="KW-0238">DNA-binding</keyword>
<dbReference type="InterPro" id="IPR001789">
    <property type="entry name" value="Sig_transdc_resp-reg_receiver"/>
</dbReference>
<feature type="domain" description="OmpR/PhoB-type" evidence="7">
    <location>
        <begin position="122"/>
        <end position="220"/>
    </location>
</feature>
<keyword evidence="2" id="KW-0902">Two-component regulatory system</keyword>
<dbReference type="PROSITE" id="PS50110">
    <property type="entry name" value="RESPONSE_REGULATORY"/>
    <property type="match status" value="1"/>
</dbReference>
<protein>
    <submittedName>
        <fullName evidence="8">Two component transcriptional regulator, winged helix family</fullName>
    </submittedName>
</protein>
<evidence type="ECO:0000259" key="6">
    <source>
        <dbReference type="PROSITE" id="PS50110"/>
    </source>
</evidence>
<dbReference type="CDD" id="cd00383">
    <property type="entry name" value="trans_reg_C"/>
    <property type="match status" value="1"/>
</dbReference>
<evidence type="ECO:0000256" key="1">
    <source>
        <dbReference type="ARBA" id="ARBA00022553"/>
    </source>
</evidence>
<dbReference type="SUPFAM" id="SSF52172">
    <property type="entry name" value="CheY-like"/>
    <property type="match status" value="1"/>
</dbReference>
<dbReference type="Pfam" id="PF00072">
    <property type="entry name" value="Response_reg"/>
    <property type="match status" value="1"/>
</dbReference>
<keyword evidence="1" id="KW-0597">Phosphoprotein</keyword>
<evidence type="ECO:0000256" key="5">
    <source>
        <dbReference type="ARBA" id="ARBA00023163"/>
    </source>
</evidence>
<dbReference type="Gene3D" id="1.10.10.10">
    <property type="entry name" value="Winged helix-like DNA-binding domain superfamily/Winged helix DNA-binding domain"/>
    <property type="match status" value="1"/>
</dbReference>
<keyword evidence="3" id="KW-0805">Transcription regulation</keyword>
<dbReference type="PROSITE" id="PS51755">
    <property type="entry name" value="OMPR_PHOB"/>
    <property type="match status" value="1"/>
</dbReference>
<proteinExistence type="predicted"/>
<dbReference type="GO" id="GO:0005829">
    <property type="term" value="C:cytosol"/>
    <property type="evidence" value="ECO:0007669"/>
    <property type="project" value="TreeGrafter"/>
</dbReference>
<dbReference type="Gene3D" id="6.10.250.690">
    <property type="match status" value="1"/>
</dbReference>
<dbReference type="GO" id="GO:0006355">
    <property type="term" value="P:regulation of DNA-templated transcription"/>
    <property type="evidence" value="ECO:0007669"/>
    <property type="project" value="InterPro"/>
</dbReference>
<dbReference type="SMART" id="SM00448">
    <property type="entry name" value="REC"/>
    <property type="match status" value="1"/>
</dbReference>
<evidence type="ECO:0000256" key="2">
    <source>
        <dbReference type="ARBA" id="ARBA00023012"/>
    </source>
</evidence>
<sequence>MRIAVIEDDRDLARFLELELTHEGHLVLMSYNGEDGLQSVTDEIDLVLLDVMLPGMSGFSVLKAIRRRSSVPVVLLTARDRVEDKVEGLDLGADDYLTKPFSIEELAARIRSVARRNQGTVQDVLESGDLRLDRLEHSVTRHGRPISLTKREFDLLEYLLANAGYPKSREAILERVWGYDFYGTTNVVDVYIRQLRAKVDEPFDVALLHTVRGVGYVLKPPTAVRKLPIRLRL</sequence>
<dbReference type="AlphaFoldDB" id="T0ZJG3"/>
<dbReference type="Pfam" id="PF00486">
    <property type="entry name" value="Trans_reg_C"/>
    <property type="match status" value="1"/>
</dbReference>
<accession>T0ZJG3</accession>
<dbReference type="GO" id="GO:0000156">
    <property type="term" value="F:phosphorelay response regulator activity"/>
    <property type="evidence" value="ECO:0007669"/>
    <property type="project" value="TreeGrafter"/>
</dbReference>
<dbReference type="InterPro" id="IPR001867">
    <property type="entry name" value="OmpR/PhoB-type_DNA-bd"/>
</dbReference>
<gene>
    <name evidence="8" type="ORF">B1A_20440</name>
</gene>
<feature type="domain" description="Response regulatory" evidence="6">
    <location>
        <begin position="2"/>
        <end position="114"/>
    </location>
</feature>
<organism evidence="8">
    <name type="scientific">mine drainage metagenome</name>
    <dbReference type="NCBI Taxonomy" id="410659"/>
    <lineage>
        <taxon>unclassified sequences</taxon>
        <taxon>metagenomes</taxon>
        <taxon>ecological metagenomes</taxon>
    </lineage>
</organism>
<evidence type="ECO:0000256" key="4">
    <source>
        <dbReference type="ARBA" id="ARBA00023125"/>
    </source>
</evidence>
<dbReference type="Gene3D" id="3.40.50.2300">
    <property type="match status" value="1"/>
</dbReference>
<dbReference type="GO" id="GO:0000976">
    <property type="term" value="F:transcription cis-regulatory region binding"/>
    <property type="evidence" value="ECO:0007669"/>
    <property type="project" value="TreeGrafter"/>
</dbReference>
<evidence type="ECO:0000313" key="8">
    <source>
        <dbReference type="EMBL" id="EQD29945.1"/>
    </source>
</evidence>
<dbReference type="PANTHER" id="PTHR48111:SF22">
    <property type="entry name" value="REGULATOR OF RPOS"/>
    <property type="match status" value="1"/>
</dbReference>
<dbReference type="InterPro" id="IPR011006">
    <property type="entry name" value="CheY-like_superfamily"/>
</dbReference>
<dbReference type="EMBL" id="AUZX01015083">
    <property type="protein sequence ID" value="EQD29945.1"/>
    <property type="molecule type" value="Genomic_DNA"/>
</dbReference>